<dbReference type="PROSITE" id="PS50303">
    <property type="entry name" value="PUM_HD"/>
    <property type="match status" value="1"/>
</dbReference>
<name>A0A1G4I7Q5_TRYEQ</name>
<dbReference type="Pfam" id="PF00806">
    <property type="entry name" value="PUF"/>
    <property type="match status" value="8"/>
</dbReference>
<evidence type="ECO:0000256" key="2">
    <source>
        <dbReference type="PROSITE-ProRule" id="PRU00317"/>
    </source>
</evidence>
<dbReference type="PROSITE" id="PS50302">
    <property type="entry name" value="PUM"/>
    <property type="match status" value="5"/>
</dbReference>
<feature type="repeat" description="Pumilio" evidence="2">
    <location>
        <begin position="574"/>
        <end position="609"/>
    </location>
</feature>
<dbReference type="PANTHER" id="PTHR12537">
    <property type="entry name" value="RNA BINDING PROTEIN PUMILIO-RELATED"/>
    <property type="match status" value="1"/>
</dbReference>
<sequence>MTTMEEENITSKLSTLLAQVAAVEAARELEARRHGCSNINISDLTMEASAEVTGVDGNSGNGKGCATAMVTRGGGDEFSERIWERRHNASLLGGPSAGNSPMDVKRCSLWGNSPPCPRSVGRPVDDNTFTRSIVGATTSLEVSPLAPEGGLLMVEGSSTFTPCAYRRRSCQHLGEPAEGSATTPSVSPTSVAAGLTPSVYSARATRSESAHGAAISGVAAIAAAAAANSTTVASANANNTAGITTQRTGEPLELAGDPSPGFIARLDWGDAVDQVTGGETKDVHASRSDAHCLNEAIGGINLLDELSPLCTPNTRRTSGRWGSNLGIRPTSDSSYSQLARPERLPPQESDLLLGGRSAGMADYQRQQQHQKQELHDTYPLRSGQPYERFTLSSAASGAVNRNPIMSHGSRNNSTIDMMQTSGTNPNRRISFMSGSEHQGKGWSGEKARDVHAAFADPTALLRAEEDADALMRLATKVVHHRHYSSHPVMQQRDLNVTALAGSMMSENGQSAAFTASGSQNSHDAAARSRAPVQMPLHGGRIVKLAADQQGCRMLQSVLERFPFHSSEVQKVISELLPVLTDVMKDPYGNFLVQKLLEVAPDEERMRLLDYHISASLCDVAISPHGNYAVQKLIDSLRSSQEVQVVCRALQRGTLQLMTDLNGGHVIQKLLQCISPKDLTFLYDVIVKDTVDVCNDKHGCCVVQKCMDHAINVHLQRTQKAILRHMLQLSLNPYGNYVVTHLISMCNSQSQRHVVNEAAHCAGPALELLCANKFASNVVEKIVQGCAPSAKLELCRFLFNRSTINTGMSARLMGMDYVLGEQDPQQRLMIQPAAAFVTPYQENTALETIVLNSYGNYVVQTMLDVLPISPELAQLLFLLHKLSPEIMKHNFGKRIASKMEQARERIITHLQERGVNAGEADLIGNRYTDRLADVSRSVIESSFHSNIPMDRPATNYNINGSGTAGETPQMKPQEVEIIKALLASLGSFAPAPPPPPASAAGSVRGPLADVQRAVDVISGPRSNKRKQTQRGRKG</sequence>
<evidence type="ECO:0000259" key="4">
    <source>
        <dbReference type="PROSITE" id="PS50303"/>
    </source>
</evidence>
<dbReference type="InterPro" id="IPR033133">
    <property type="entry name" value="PUM-HD"/>
</dbReference>
<dbReference type="SMART" id="SM00025">
    <property type="entry name" value="Pumilio"/>
    <property type="match status" value="8"/>
</dbReference>
<reference evidence="5" key="1">
    <citation type="submission" date="2016-09" db="EMBL/GenBank/DDBJ databases">
        <authorList>
            <person name="Hebert L."/>
            <person name="Moumen B."/>
        </authorList>
    </citation>
    <scope>NUCLEOTIDE SEQUENCE [LARGE SCALE GENOMIC DNA]</scope>
    <source>
        <strain evidence="5">OVI</strain>
    </source>
</reference>
<keyword evidence="6" id="KW-1185">Reference proteome</keyword>
<dbReference type="InterPro" id="IPR011989">
    <property type="entry name" value="ARM-like"/>
</dbReference>
<accession>A0A1G4I7Q5</accession>
<dbReference type="InterPro" id="IPR016024">
    <property type="entry name" value="ARM-type_fold"/>
</dbReference>
<dbReference type="Gene3D" id="1.25.10.10">
    <property type="entry name" value="Leucine-rich Repeat Variant"/>
    <property type="match status" value="1"/>
</dbReference>
<dbReference type="GO" id="GO:0003729">
    <property type="term" value="F:mRNA binding"/>
    <property type="evidence" value="ECO:0007669"/>
    <property type="project" value="TreeGrafter"/>
</dbReference>
<feature type="domain" description="PUM-HD" evidence="4">
    <location>
        <begin position="513"/>
        <end position="902"/>
    </location>
</feature>
<evidence type="ECO:0000313" key="6">
    <source>
        <dbReference type="Proteomes" id="UP000195570"/>
    </source>
</evidence>
<feature type="compositionally biased region" description="Basic residues" evidence="3">
    <location>
        <begin position="1021"/>
        <end position="1033"/>
    </location>
</feature>
<proteinExistence type="predicted"/>
<dbReference type="GO" id="GO:0010608">
    <property type="term" value="P:post-transcriptional regulation of gene expression"/>
    <property type="evidence" value="ECO:0007669"/>
    <property type="project" value="TreeGrafter"/>
</dbReference>
<dbReference type="EMBL" id="CZPT02000837">
    <property type="protein sequence ID" value="SCU67891.1"/>
    <property type="molecule type" value="Genomic_DNA"/>
</dbReference>
<comment type="caution">
    <text evidence="5">The sequence shown here is derived from an EMBL/GenBank/DDBJ whole genome shotgun (WGS) entry which is preliminary data.</text>
</comment>
<evidence type="ECO:0000256" key="3">
    <source>
        <dbReference type="SAM" id="MobiDB-lite"/>
    </source>
</evidence>
<dbReference type="InterPro" id="IPR001313">
    <property type="entry name" value="Pumilio_RNA-bd_rpt"/>
</dbReference>
<dbReference type="GeneID" id="92379685"/>
<feature type="repeat" description="Pumilio" evidence="2">
    <location>
        <begin position="535"/>
        <end position="573"/>
    </location>
</feature>
<feature type="region of interest" description="Disordered" evidence="3">
    <location>
        <begin position="988"/>
        <end position="1033"/>
    </location>
</feature>
<feature type="repeat" description="Pumilio" evidence="2">
    <location>
        <begin position="611"/>
        <end position="646"/>
    </location>
</feature>
<feature type="repeat" description="Pumilio" evidence="2">
    <location>
        <begin position="720"/>
        <end position="755"/>
    </location>
</feature>
<dbReference type="RefSeq" id="XP_067079152.1">
    <property type="nucleotide sequence ID" value="XM_067223051.1"/>
</dbReference>
<dbReference type="AlphaFoldDB" id="A0A1G4I7Q5"/>
<evidence type="ECO:0000256" key="1">
    <source>
        <dbReference type="ARBA" id="ARBA00022737"/>
    </source>
</evidence>
<dbReference type="VEuPathDB" id="TriTrypDB:TEOVI_000574500"/>
<dbReference type="SUPFAM" id="SSF48371">
    <property type="entry name" value="ARM repeat"/>
    <property type="match status" value="1"/>
</dbReference>
<dbReference type="PANTHER" id="PTHR12537:SF190">
    <property type="entry name" value="RNA BINDING PROTEIN, PUTATIVE-RELATED"/>
    <property type="match status" value="1"/>
</dbReference>
<gene>
    <name evidence="5" type="ORF">TEOVI_000574500</name>
</gene>
<feature type="region of interest" description="Disordered" evidence="3">
    <location>
        <begin position="315"/>
        <end position="351"/>
    </location>
</feature>
<evidence type="ECO:0000313" key="5">
    <source>
        <dbReference type="EMBL" id="SCU67891.1"/>
    </source>
</evidence>
<keyword evidence="1" id="KW-0677">Repeat</keyword>
<dbReference type="GO" id="GO:0005737">
    <property type="term" value="C:cytoplasm"/>
    <property type="evidence" value="ECO:0007669"/>
    <property type="project" value="TreeGrafter"/>
</dbReference>
<dbReference type="Proteomes" id="UP000195570">
    <property type="component" value="Unassembled WGS sequence"/>
</dbReference>
<protein>
    <submittedName>
        <fullName evidence="5">Pumilio RNA binding protein, putative</fullName>
    </submittedName>
</protein>
<organism evidence="5 6">
    <name type="scientific">Trypanosoma equiperdum</name>
    <dbReference type="NCBI Taxonomy" id="5694"/>
    <lineage>
        <taxon>Eukaryota</taxon>
        <taxon>Discoba</taxon>
        <taxon>Euglenozoa</taxon>
        <taxon>Kinetoplastea</taxon>
        <taxon>Metakinetoplastina</taxon>
        <taxon>Trypanosomatida</taxon>
        <taxon>Trypanosomatidae</taxon>
        <taxon>Trypanosoma</taxon>
    </lineage>
</organism>
<feature type="repeat" description="Pumilio" evidence="2">
    <location>
        <begin position="648"/>
        <end position="683"/>
    </location>
</feature>